<dbReference type="SUPFAM" id="SSF52518">
    <property type="entry name" value="Thiamin diphosphate-binding fold (THDP-binding)"/>
    <property type="match status" value="2"/>
</dbReference>
<dbReference type="GO" id="GO:0050660">
    <property type="term" value="F:flavin adenine dinucleotide binding"/>
    <property type="evidence" value="ECO:0007669"/>
    <property type="project" value="InterPro"/>
</dbReference>
<accession>A0A8A6KHD0</accession>
<sequence>MLTMSKTKIKNAKTGAFALLDTLIRNSTRHIFGYPGGAILPIYDELYFWERQNLINHILTRHEQGAIHAADSYARVTGQVGVCFATSGPGATNLVTGIANAQMDSVPLLIITGQVNSNFIGTDAFQETDIFGITLPIVKQSYKIKNPKEICQVVSEAFYIAQNGRPGPILIDIPKDIGAQEIFKYRPVQQKEILKFQGYRFQYKLKRQTIVSAISLLRKAERPILYIGGGALISNSYNEIFELAKIFLIPVTTTLMGKGIFDERDILSIGMLGMHGSAYANFAVSECDLLIAIGARFDDRVTGKLDSFACLAKIIHIDIDPAEIGKNKIADLALIGDVKKICQQLLITHKWDWEKYNLPTKRINWLECIAQWIKTYPLITPKVPNKLSPQYVISSLGKKYSTAIFTTDVGQHQMWSAQFIKCGPRRWSTSAGLGTMGYGLPAAIGAQIAFPNEYVVCITGDSSFQMCLQELGTIAQHNLPIRIFVINNQWQGMVRQWQESFYGDRYSHSNMSNGQPKFTTLSNSYGIKGINIENENQLNEALTNYKNYPFPILFDCLVVENENCYPMVSPGATNAAMTGIKYKHDELELLKRHSGKNDDIDTFLPKIPN</sequence>
<dbReference type="InterPro" id="IPR039368">
    <property type="entry name" value="AHAS_TPP"/>
</dbReference>
<dbReference type="CDD" id="cd02015">
    <property type="entry name" value="TPP_AHAS"/>
    <property type="match status" value="1"/>
</dbReference>
<dbReference type="Pfam" id="PF02776">
    <property type="entry name" value="TPP_enzyme_N"/>
    <property type="match status" value="1"/>
</dbReference>
<comment type="cofactor">
    <cofactor evidence="11">
        <name>thiamine diphosphate</name>
        <dbReference type="ChEBI" id="CHEBI:58937"/>
    </cofactor>
    <text evidence="11">Binds 1 thiamine pyrophosphate per subunit.</text>
</comment>
<reference evidence="15" key="1">
    <citation type="submission" date="2021-02" db="EMBL/GenBank/DDBJ databases">
        <authorList>
            <person name="Huang H."/>
            <person name="Chen N."/>
        </authorList>
    </citation>
    <scope>NUCLEOTIDE SEQUENCE</scope>
</reference>
<feature type="domain" description="Thiamine pyrophosphate enzyme N-terminal TPP-binding" evidence="14">
    <location>
        <begin position="14"/>
        <end position="131"/>
    </location>
</feature>
<dbReference type="GO" id="GO:0009099">
    <property type="term" value="P:L-valine biosynthetic process"/>
    <property type="evidence" value="ECO:0007669"/>
    <property type="project" value="UniProtKB-UniPathway"/>
</dbReference>
<evidence type="ECO:0000256" key="2">
    <source>
        <dbReference type="ARBA" id="ARBA00005025"/>
    </source>
</evidence>
<dbReference type="NCBIfam" id="TIGR00118">
    <property type="entry name" value="acolac_lg"/>
    <property type="match status" value="1"/>
</dbReference>
<dbReference type="GO" id="GO:0005948">
    <property type="term" value="C:acetolactate synthase complex"/>
    <property type="evidence" value="ECO:0007669"/>
    <property type="project" value="TreeGrafter"/>
</dbReference>
<dbReference type="InterPro" id="IPR012000">
    <property type="entry name" value="Thiamin_PyroP_enz_cen_dom"/>
</dbReference>
<evidence type="ECO:0000256" key="4">
    <source>
        <dbReference type="ARBA" id="ARBA00013145"/>
    </source>
</evidence>
<comment type="pathway">
    <text evidence="2 11">Amino-acid biosynthesis; L-valine biosynthesis; L-valine from pyruvate: step 1/4.</text>
</comment>
<dbReference type="GO" id="GO:0000287">
    <property type="term" value="F:magnesium ion binding"/>
    <property type="evidence" value="ECO:0007669"/>
    <property type="project" value="UniProtKB-UniRule"/>
</dbReference>
<dbReference type="InterPro" id="IPR029035">
    <property type="entry name" value="DHS-like_NAD/FAD-binding_dom"/>
</dbReference>
<dbReference type="EC" id="2.2.1.6" evidence="4 11"/>
<dbReference type="GO" id="GO:0003984">
    <property type="term" value="F:acetolactate synthase activity"/>
    <property type="evidence" value="ECO:0007669"/>
    <property type="project" value="UniProtKB-EC"/>
</dbReference>
<dbReference type="CDD" id="cd07035">
    <property type="entry name" value="TPP_PYR_POX_like"/>
    <property type="match status" value="1"/>
</dbReference>
<dbReference type="InterPro" id="IPR029061">
    <property type="entry name" value="THDP-binding"/>
</dbReference>
<dbReference type="SUPFAM" id="SSF52467">
    <property type="entry name" value="DHS-like NAD/FAD-binding domain"/>
    <property type="match status" value="1"/>
</dbReference>
<comment type="similarity">
    <text evidence="3 11">Belongs to the TPP enzyme family.</text>
</comment>
<feature type="domain" description="Thiamine pyrophosphate enzyme central" evidence="12">
    <location>
        <begin position="212"/>
        <end position="345"/>
    </location>
</feature>
<dbReference type="InterPro" id="IPR000399">
    <property type="entry name" value="TPP-bd_CS"/>
</dbReference>
<dbReference type="AlphaFoldDB" id="A0A8A6KHD0"/>
<evidence type="ECO:0000256" key="1">
    <source>
        <dbReference type="ARBA" id="ARBA00004974"/>
    </source>
</evidence>
<evidence type="ECO:0000256" key="5">
    <source>
        <dbReference type="ARBA" id="ARBA00022605"/>
    </source>
</evidence>
<geneLocation type="chloroplast" evidence="15"/>
<name>A0A8A6KHD0_9STRA</name>
<dbReference type="Gene3D" id="3.40.50.1220">
    <property type="entry name" value="TPP-binding domain"/>
    <property type="match status" value="1"/>
</dbReference>
<evidence type="ECO:0000313" key="15">
    <source>
        <dbReference type="EMBL" id="QTI83007.1"/>
    </source>
</evidence>
<dbReference type="GO" id="GO:0009097">
    <property type="term" value="P:isoleucine biosynthetic process"/>
    <property type="evidence" value="ECO:0007669"/>
    <property type="project" value="UniProtKB-UniPathway"/>
</dbReference>
<keyword evidence="9 11" id="KW-0786">Thiamine pyrophosphate</keyword>
<dbReference type="InterPro" id="IPR011766">
    <property type="entry name" value="TPP_enzyme_TPP-bd"/>
</dbReference>
<protein>
    <recommendedName>
        <fullName evidence="4 11">Acetolactate synthase</fullName>
        <ecNumber evidence="4 11">2.2.1.6</ecNumber>
    </recommendedName>
</protein>
<evidence type="ECO:0000256" key="7">
    <source>
        <dbReference type="ARBA" id="ARBA00022723"/>
    </source>
</evidence>
<keyword evidence="5 11" id="KW-0028">Amino-acid biosynthesis</keyword>
<dbReference type="UniPathway" id="UPA00047">
    <property type="reaction ID" value="UER00055"/>
</dbReference>
<organism evidence="15">
    <name type="scientific">Coscinodiscus granii</name>
    <dbReference type="NCBI Taxonomy" id="265552"/>
    <lineage>
        <taxon>Eukaryota</taxon>
        <taxon>Sar</taxon>
        <taxon>Stramenopiles</taxon>
        <taxon>Ochrophyta</taxon>
        <taxon>Bacillariophyta</taxon>
        <taxon>Coscinodiscophyceae</taxon>
        <taxon>Coscinodiscophycidae</taxon>
        <taxon>Coscinodiscales</taxon>
        <taxon>Coscinodiscaceae</taxon>
        <taxon>Coscinodiscus</taxon>
    </lineage>
</organism>
<evidence type="ECO:0000256" key="11">
    <source>
        <dbReference type="RuleBase" id="RU003591"/>
    </source>
</evidence>
<evidence type="ECO:0000259" key="13">
    <source>
        <dbReference type="Pfam" id="PF02775"/>
    </source>
</evidence>
<comment type="pathway">
    <text evidence="1 11">Amino-acid biosynthesis; L-isoleucine biosynthesis; L-isoleucine from 2-oxobutanoate: step 1/4.</text>
</comment>
<feature type="domain" description="Thiamine pyrophosphate enzyme TPP-binding" evidence="13">
    <location>
        <begin position="408"/>
        <end position="555"/>
    </location>
</feature>
<dbReference type="PANTHER" id="PTHR18968">
    <property type="entry name" value="THIAMINE PYROPHOSPHATE ENZYMES"/>
    <property type="match status" value="1"/>
</dbReference>
<dbReference type="Pfam" id="PF00205">
    <property type="entry name" value="TPP_enzyme_M"/>
    <property type="match status" value="1"/>
</dbReference>
<dbReference type="RefSeq" id="YP_010242092.1">
    <property type="nucleotide sequence ID" value="NC_059930.1"/>
</dbReference>
<dbReference type="GO" id="GO:0030976">
    <property type="term" value="F:thiamine pyrophosphate binding"/>
    <property type="evidence" value="ECO:0007669"/>
    <property type="project" value="UniProtKB-UniRule"/>
</dbReference>
<dbReference type="InterPro" id="IPR012001">
    <property type="entry name" value="Thiamin_PyroP_enz_TPP-bd_dom"/>
</dbReference>
<dbReference type="FunFam" id="3.40.50.1220:FF:000008">
    <property type="entry name" value="Acetolactate synthase"/>
    <property type="match status" value="1"/>
</dbReference>
<keyword evidence="7 11" id="KW-0479">Metal-binding</keyword>
<dbReference type="PROSITE" id="PS00187">
    <property type="entry name" value="TPP_ENZYMES"/>
    <property type="match status" value="1"/>
</dbReference>
<evidence type="ECO:0000256" key="6">
    <source>
        <dbReference type="ARBA" id="ARBA00022679"/>
    </source>
</evidence>
<keyword evidence="15" id="KW-0150">Chloroplast</keyword>
<comment type="catalytic activity">
    <reaction evidence="11">
        <text>2 pyruvate + H(+) = (2S)-2-acetolactate + CO2</text>
        <dbReference type="Rhea" id="RHEA:25249"/>
        <dbReference type="ChEBI" id="CHEBI:15361"/>
        <dbReference type="ChEBI" id="CHEBI:15378"/>
        <dbReference type="ChEBI" id="CHEBI:16526"/>
        <dbReference type="ChEBI" id="CHEBI:58476"/>
        <dbReference type="EC" id="2.2.1.6"/>
    </reaction>
</comment>
<proteinExistence type="inferred from homology"/>
<evidence type="ECO:0000256" key="9">
    <source>
        <dbReference type="ARBA" id="ARBA00023052"/>
    </source>
</evidence>
<dbReference type="InterPro" id="IPR012846">
    <property type="entry name" value="Acetolactate_synth_lsu"/>
</dbReference>
<evidence type="ECO:0000256" key="3">
    <source>
        <dbReference type="ARBA" id="ARBA00007812"/>
    </source>
</evidence>
<dbReference type="EMBL" id="MW561225">
    <property type="protein sequence ID" value="QTI83007.1"/>
    <property type="molecule type" value="Genomic_DNA"/>
</dbReference>
<keyword evidence="8 11" id="KW-0460">Magnesium</keyword>
<dbReference type="Gene3D" id="3.40.50.970">
    <property type="match status" value="2"/>
</dbReference>
<evidence type="ECO:0000256" key="8">
    <source>
        <dbReference type="ARBA" id="ARBA00022842"/>
    </source>
</evidence>
<keyword evidence="10 11" id="KW-0100">Branched-chain amino acid biosynthesis</keyword>
<dbReference type="InterPro" id="IPR045229">
    <property type="entry name" value="TPP_enz"/>
</dbReference>
<dbReference type="Pfam" id="PF02775">
    <property type="entry name" value="TPP_enzyme_C"/>
    <property type="match status" value="1"/>
</dbReference>
<comment type="cofactor">
    <cofactor evidence="11">
        <name>Mg(2+)</name>
        <dbReference type="ChEBI" id="CHEBI:18420"/>
    </cofactor>
    <text evidence="11">Binds 1 Mg(2+) ion per subunit.</text>
</comment>
<dbReference type="PANTHER" id="PTHR18968:SF13">
    <property type="entry name" value="ACETOLACTATE SYNTHASE CATALYTIC SUBUNIT, MITOCHONDRIAL"/>
    <property type="match status" value="1"/>
</dbReference>
<evidence type="ECO:0000259" key="14">
    <source>
        <dbReference type="Pfam" id="PF02776"/>
    </source>
</evidence>
<dbReference type="UniPathway" id="UPA00049">
    <property type="reaction ID" value="UER00059"/>
</dbReference>
<gene>
    <name evidence="15" type="primary">ilvB</name>
</gene>
<evidence type="ECO:0000259" key="12">
    <source>
        <dbReference type="Pfam" id="PF00205"/>
    </source>
</evidence>
<evidence type="ECO:0000256" key="10">
    <source>
        <dbReference type="ARBA" id="ARBA00023304"/>
    </source>
</evidence>
<dbReference type="GeneID" id="69241562"/>
<dbReference type="FunFam" id="3.40.50.970:FF:000007">
    <property type="entry name" value="Acetolactate synthase"/>
    <property type="match status" value="1"/>
</dbReference>
<keyword evidence="6 11" id="KW-0808">Transferase</keyword>
<keyword evidence="15" id="KW-0934">Plastid</keyword>